<dbReference type="GO" id="GO:0005694">
    <property type="term" value="C:chromosome"/>
    <property type="evidence" value="ECO:0007669"/>
    <property type="project" value="UniProtKB-ARBA"/>
</dbReference>
<evidence type="ECO:0000256" key="4">
    <source>
        <dbReference type="ARBA" id="ARBA00022840"/>
    </source>
</evidence>
<dbReference type="GO" id="GO:0005524">
    <property type="term" value="F:ATP binding"/>
    <property type="evidence" value="ECO:0007669"/>
    <property type="project" value="UniProtKB-KW"/>
</dbReference>
<dbReference type="Gene3D" id="3.40.50.300">
    <property type="entry name" value="P-loop containing nucleotide triphosphate hydrolases"/>
    <property type="match status" value="2"/>
</dbReference>
<keyword evidence="1" id="KW-0547">Nucleotide-binding</keyword>
<geneLocation type="nucleomorph" evidence="7"/>
<evidence type="ECO:0000256" key="2">
    <source>
        <dbReference type="ARBA" id="ARBA00022801"/>
    </source>
</evidence>
<dbReference type="PANTHER" id="PTHR10887">
    <property type="entry name" value="DNA2/NAM7 HELICASE FAMILY"/>
    <property type="match status" value="1"/>
</dbReference>
<dbReference type="InterPro" id="IPR027417">
    <property type="entry name" value="P-loop_NTPase"/>
</dbReference>
<evidence type="ECO:0000259" key="6">
    <source>
        <dbReference type="Pfam" id="PF13087"/>
    </source>
</evidence>
<keyword evidence="4" id="KW-0067">ATP-binding</keyword>
<dbReference type="CDD" id="cd18808">
    <property type="entry name" value="SF1_C_Upf1"/>
    <property type="match status" value="1"/>
</dbReference>
<keyword evidence="3" id="KW-0347">Helicase</keyword>
<gene>
    <name evidence="7" type="primary">sen1</name>
    <name evidence="7" type="ORF">CPARA_3gp344</name>
</gene>
<protein>
    <submittedName>
        <fullName evidence="7">Component of a tRNA splicing complex, sen1</fullName>
    </submittedName>
</protein>
<dbReference type="PANTHER" id="PTHR10887:SF495">
    <property type="entry name" value="HELICASE SENATAXIN ISOFORM X1-RELATED"/>
    <property type="match status" value="1"/>
</dbReference>
<dbReference type="SUPFAM" id="SSF52540">
    <property type="entry name" value="P-loop containing nucleoside triphosphate hydrolases"/>
    <property type="match status" value="1"/>
</dbReference>
<dbReference type="RefSeq" id="XP_003239900.1">
    <property type="nucleotide sequence ID" value="XM_003239852.1"/>
</dbReference>
<dbReference type="Pfam" id="PF13086">
    <property type="entry name" value="AAA_11"/>
    <property type="match status" value="2"/>
</dbReference>
<dbReference type="FunFam" id="3.40.50.300:FF:000326">
    <property type="entry name" value="P-loop containing nucleoside triphosphate hydrolase"/>
    <property type="match status" value="1"/>
</dbReference>
<evidence type="ECO:0000256" key="3">
    <source>
        <dbReference type="ARBA" id="ARBA00022806"/>
    </source>
</evidence>
<feature type="domain" description="DNA2/NAM7 helicase helicase" evidence="5">
    <location>
        <begin position="334"/>
        <end position="408"/>
    </location>
</feature>
<dbReference type="Pfam" id="PF13087">
    <property type="entry name" value="AAA_12"/>
    <property type="match status" value="1"/>
</dbReference>
<dbReference type="InterPro" id="IPR041679">
    <property type="entry name" value="DNA2/NAM7-like_C"/>
</dbReference>
<dbReference type="CDD" id="cd18042">
    <property type="entry name" value="DEXXQc_SETX"/>
    <property type="match status" value="1"/>
</dbReference>
<evidence type="ECO:0000259" key="5">
    <source>
        <dbReference type="Pfam" id="PF13086"/>
    </source>
</evidence>
<dbReference type="Proteomes" id="UP000243423">
    <property type="component" value="Nucleomorph 3"/>
</dbReference>
<proteinExistence type="predicted"/>
<organism evidence="7 8">
    <name type="scientific">Cryptomonas paramaecium</name>
    <dbReference type="NCBI Taxonomy" id="2898"/>
    <lineage>
        <taxon>Eukaryota</taxon>
        <taxon>Cryptophyceae</taxon>
        <taxon>Cryptomonadales</taxon>
        <taxon>Cryptomonadaceae</taxon>
        <taxon>Cryptomonas</taxon>
    </lineage>
</organism>
<keyword evidence="2" id="KW-0378">Hydrolase</keyword>
<feature type="domain" description="DNA2/NAM7 helicase helicase" evidence="5">
    <location>
        <begin position="190"/>
        <end position="298"/>
    </location>
</feature>
<dbReference type="EMBL" id="CP002174">
    <property type="protein sequence ID" value="AEA39002.1"/>
    <property type="molecule type" value="Genomic_DNA"/>
</dbReference>
<feature type="domain" description="DNA2/NAM7 helicase-like C-terminal" evidence="6">
    <location>
        <begin position="415"/>
        <end position="605"/>
    </location>
</feature>
<evidence type="ECO:0000256" key="1">
    <source>
        <dbReference type="ARBA" id="ARBA00022741"/>
    </source>
</evidence>
<sequence length="680" mass="80859">MHYKLNFLCVKFSSSKHYKQNLEPLLLEEIFEKVRHMITTEKDLNMLRKSKLIGYFILKKKLFIMTKILNQHFASLEEKTFLLVCFFIDRFRKKNTIGITKSVYLTYKYAKIEISLDKWHLLVKRKIPILFSSFNFSVYSHLNEYNFIYFLDTLPFKFKHVVFFCTEIQQKLKKIYTRNNLVHKYHLKKHFNQSQMSSITSVLEKDIILIQGPPGTGKTRTISGIISLVINQMNFIFYEKKLHMNNFFQIPLKQKNKVIISAIANTATDENVFRSFMGFCFHRINIIFNLYKIIRVGPNYHFLVDHVSFDNLVFVYASEYDSCIKFWKNKEVIKKSQKKLFKKGLLFYTTVACINHSFFKKKYFFEILVLDEAAQAIEINNLMCVKNISKKLVMVGDVQQLPAFVFSKHSAFFGYDVSLFKRLQLQKYAICFLEIQYRMHPQISSFPARKFYKNGIKDSVLSDSENLYFLRCFSPFNFFDVSDSLENAHLKNEFSWCNLDEIRVINLFIQLLKYTHQKFNAQSFGIISGYEGQVDEIQNYFCNEKISKEKKTNTIDSFQGKEKDFIIFSCVRSRFKSGIGFLSDCRRINVAFTRAKKYFWCIGNSTSLSKNPTWKEILSDSKRRLKFFLIRKPFERSSRRLLFWSTKDEEIYSFDGKREKDVNYSLLNYLSFFFGKKYVI</sequence>
<accession>F2HI78</accession>
<dbReference type="InterPro" id="IPR045055">
    <property type="entry name" value="DNA2/NAM7-like"/>
</dbReference>
<reference evidence="7 8" key="1">
    <citation type="journal article" date="2011" name="Genome Biol. Evol.">
        <title>Complete nucleomorph genome sequence of the nonphotosynthetic alga Cryptomonas paramecium reveals a core nucleomorph gene set.</title>
        <authorList>
            <person name="Tanifuji G."/>
            <person name="Onodera N.T."/>
            <person name="Wheeler T.J."/>
            <person name="Dlutek M."/>
            <person name="Donaher N."/>
            <person name="Archibald J.M."/>
        </authorList>
    </citation>
    <scope>NUCLEOTIDE SEQUENCE [LARGE SCALE GENOMIC DNA]</scope>
    <source>
        <strain evidence="7 8">CCAP977/2A</strain>
    </source>
</reference>
<name>F2HI78_9CRYP</name>
<evidence type="ECO:0000313" key="8">
    <source>
        <dbReference type="Proteomes" id="UP000243423"/>
    </source>
</evidence>
<dbReference type="AlphaFoldDB" id="F2HI78"/>
<evidence type="ECO:0000313" key="7">
    <source>
        <dbReference type="EMBL" id="AEA39002.1"/>
    </source>
</evidence>
<dbReference type="GO" id="GO:0004386">
    <property type="term" value="F:helicase activity"/>
    <property type="evidence" value="ECO:0007669"/>
    <property type="project" value="UniProtKB-KW"/>
</dbReference>
<dbReference type="GeneID" id="10447410"/>
<dbReference type="InterPro" id="IPR047187">
    <property type="entry name" value="SF1_C_Upf1"/>
</dbReference>
<dbReference type="InterPro" id="IPR041677">
    <property type="entry name" value="DNA2/NAM7_AAA_11"/>
</dbReference>
<keyword evidence="7" id="KW-0542">Nucleomorph</keyword>
<dbReference type="GO" id="GO:0016787">
    <property type="term" value="F:hydrolase activity"/>
    <property type="evidence" value="ECO:0007669"/>
    <property type="project" value="UniProtKB-KW"/>
</dbReference>